<evidence type="ECO:0000313" key="3">
    <source>
        <dbReference type="Proteomes" id="UP000240760"/>
    </source>
</evidence>
<keyword evidence="1" id="KW-0472">Membrane</keyword>
<reference evidence="2 3" key="1">
    <citation type="submission" date="2016-07" db="EMBL/GenBank/DDBJ databases">
        <title>Multiple horizontal gene transfer events from other fungi enriched the ability of initially mycotrophic Trichoderma (Ascomycota) to feed on dead plant biomass.</title>
        <authorList>
            <consortium name="DOE Joint Genome Institute"/>
            <person name="Aerts A."/>
            <person name="Atanasova L."/>
            <person name="Chenthamara K."/>
            <person name="Zhang J."/>
            <person name="Grujic M."/>
            <person name="Henrissat B."/>
            <person name="Kuo A."/>
            <person name="Salamov A."/>
            <person name="Lipzen A."/>
            <person name="Labutti K."/>
            <person name="Barry K."/>
            <person name="Miao Y."/>
            <person name="Rahimi M.J."/>
            <person name="Shen Q."/>
            <person name="Grigoriev I.V."/>
            <person name="Kubicek C.P."/>
            <person name="Druzhinina I.S."/>
        </authorList>
    </citation>
    <scope>NUCLEOTIDE SEQUENCE [LARGE SCALE GENOMIC DNA]</scope>
    <source>
        <strain evidence="2 3">ATCC 18648</strain>
    </source>
</reference>
<evidence type="ECO:0000256" key="1">
    <source>
        <dbReference type="SAM" id="Phobius"/>
    </source>
</evidence>
<keyword evidence="3" id="KW-1185">Reference proteome</keyword>
<keyword evidence="1" id="KW-0812">Transmembrane</keyword>
<gene>
    <name evidence="2" type="ORF">M440DRAFT_338485</name>
</gene>
<sequence length="60" mass="6918">MRRTRKEKSQKPRDSKANRLIRPILWTLGITAPLPLPLRLGFSPCRLIHLGESGCQTPRR</sequence>
<organism evidence="2 3">
    <name type="scientific">Trichoderma longibrachiatum ATCC 18648</name>
    <dbReference type="NCBI Taxonomy" id="983965"/>
    <lineage>
        <taxon>Eukaryota</taxon>
        <taxon>Fungi</taxon>
        <taxon>Dikarya</taxon>
        <taxon>Ascomycota</taxon>
        <taxon>Pezizomycotina</taxon>
        <taxon>Sordariomycetes</taxon>
        <taxon>Hypocreomycetidae</taxon>
        <taxon>Hypocreales</taxon>
        <taxon>Hypocreaceae</taxon>
        <taxon>Trichoderma</taxon>
    </lineage>
</organism>
<dbReference type="AlphaFoldDB" id="A0A2T4C0U2"/>
<dbReference type="Proteomes" id="UP000240760">
    <property type="component" value="Unassembled WGS sequence"/>
</dbReference>
<name>A0A2T4C0U2_TRILO</name>
<evidence type="ECO:0000313" key="2">
    <source>
        <dbReference type="EMBL" id="PTB75188.1"/>
    </source>
</evidence>
<dbReference type="EMBL" id="KZ679134">
    <property type="protein sequence ID" value="PTB75188.1"/>
    <property type="molecule type" value="Genomic_DNA"/>
</dbReference>
<proteinExistence type="predicted"/>
<accession>A0A2T4C0U2</accession>
<protein>
    <submittedName>
        <fullName evidence="2">Uncharacterized protein</fullName>
    </submittedName>
</protein>
<keyword evidence="1" id="KW-1133">Transmembrane helix</keyword>
<feature type="transmembrane region" description="Helical" evidence="1">
    <location>
        <begin position="20"/>
        <end position="38"/>
    </location>
</feature>